<dbReference type="Proteomes" id="UP001634394">
    <property type="component" value="Unassembled WGS sequence"/>
</dbReference>
<keyword evidence="1" id="KW-0472">Membrane</keyword>
<keyword evidence="1" id="KW-1133">Transmembrane helix</keyword>
<feature type="non-terminal residue" evidence="2">
    <location>
        <position position="102"/>
    </location>
</feature>
<dbReference type="AlphaFoldDB" id="A0ABD3V0Q1"/>
<reference evidence="2 3" key="1">
    <citation type="submission" date="2024-11" db="EMBL/GenBank/DDBJ databases">
        <title>Chromosome-level genome assembly of the freshwater bivalve Anodonta woodiana.</title>
        <authorList>
            <person name="Chen X."/>
        </authorList>
    </citation>
    <scope>NUCLEOTIDE SEQUENCE [LARGE SCALE GENOMIC DNA]</scope>
    <source>
        <strain evidence="2">MN2024</strain>
        <tissue evidence="2">Gills</tissue>
    </source>
</reference>
<accession>A0ABD3V0Q1</accession>
<organism evidence="2 3">
    <name type="scientific">Sinanodonta woodiana</name>
    <name type="common">Chinese pond mussel</name>
    <name type="synonym">Anodonta woodiana</name>
    <dbReference type="NCBI Taxonomy" id="1069815"/>
    <lineage>
        <taxon>Eukaryota</taxon>
        <taxon>Metazoa</taxon>
        <taxon>Spiralia</taxon>
        <taxon>Lophotrochozoa</taxon>
        <taxon>Mollusca</taxon>
        <taxon>Bivalvia</taxon>
        <taxon>Autobranchia</taxon>
        <taxon>Heteroconchia</taxon>
        <taxon>Palaeoheterodonta</taxon>
        <taxon>Unionida</taxon>
        <taxon>Unionoidea</taxon>
        <taxon>Unionidae</taxon>
        <taxon>Unioninae</taxon>
        <taxon>Sinanodonta</taxon>
    </lineage>
</organism>
<protein>
    <submittedName>
        <fullName evidence="2">Uncharacterized protein</fullName>
    </submittedName>
</protein>
<name>A0ABD3V0Q1_SINWO</name>
<comment type="caution">
    <text evidence="2">The sequence shown here is derived from an EMBL/GenBank/DDBJ whole genome shotgun (WGS) entry which is preliminary data.</text>
</comment>
<dbReference type="EMBL" id="JBJQND010000014">
    <property type="protein sequence ID" value="KAL3855204.1"/>
    <property type="molecule type" value="Genomic_DNA"/>
</dbReference>
<proteinExistence type="predicted"/>
<feature type="transmembrane region" description="Helical" evidence="1">
    <location>
        <begin position="12"/>
        <end position="31"/>
    </location>
</feature>
<sequence>RNHGPFNTDYVIIAGSTVGAVVLILIFVNLIKCLRKKNRKCNEDNEQNDYKSDRNAVKRIIQMNASSNVLYTTENNEYMHASGMPELTKDHRFYKVPQEGAK</sequence>
<evidence type="ECO:0000313" key="2">
    <source>
        <dbReference type="EMBL" id="KAL3855204.1"/>
    </source>
</evidence>
<evidence type="ECO:0000313" key="3">
    <source>
        <dbReference type="Proteomes" id="UP001634394"/>
    </source>
</evidence>
<gene>
    <name evidence="2" type="ORF">ACJMK2_014424</name>
</gene>
<keyword evidence="3" id="KW-1185">Reference proteome</keyword>
<evidence type="ECO:0000256" key="1">
    <source>
        <dbReference type="SAM" id="Phobius"/>
    </source>
</evidence>
<feature type="non-terminal residue" evidence="2">
    <location>
        <position position="1"/>
    </location>
</feature>
<keyword evidence="1" id="KW-0812">Transmembrane</keyword>